<evidence type="ECO:0000259" key="1">
    <source>
        <dbReference type="Pfam" id="PF13843"/>
    </source>
</evidence>
<feature type="domain" description="PiggyBac transposable element-derived protein" evidence="1">
    <location>
        <begin position="136"/>
        <end position="197"/>
    </location>
</feature>
<protein>
    <recommendedName>
        <fullName evidence="1">PiggyBac transposable element-derived protein domain-containing protein</fullName>
    </recommendedName>
</protein>
<dbReference type="EMBL" id="JARBHB010000011">
    <property type="protein sequence ID" value="KAJ8872985.1"/>
    <property type="molecule type" value="Genomic_DNA"/>
</dbReference>
<dbReference type="Pfam" id="PF13843">
    <property type="entry name" value="DDE_Tnp_1_7"/>
    <property type="match status" value="1"/>
</dbReference>
<organism evidence="2 3">
    <name type="scientific">Dryococelus australis</name>
    <dbReference type="NCBI Taxonomy" id="614101"/>
    <lineage>
        <taxon>Eukaryota</taxon>
        <taxon>Metazoa</taxon>
        <taxon>Ecdysozoa</taxon>
        <taxon>Arthropoda</taxon>
        <taxon>Hexapoda</taxon>
        <taxon>Insecta</taxon>
        <taxon>Pterygota</taxon>
        <taxon>Neoptera</taxon>
        <taxon>Polyneoptera</taxon>
        <taxon>Phasmatodea</taxon>
        <taxon>Verophasmatodea</taxon>
        <taxon>Anareolatae</taxon>
        <taxon>Phasmatidae</taxon>
        <taxon>Eurycanthinae</taxon>
        <taxon>Dryococelus</taxon>
    </lineage>
</organism>
<dbReference type="PANTHER" id="PTHR47055:SF3">
    <property type="entry name" value="PHORBOL-ESTER_DAG-TYPE DOMAIN-CONTAINING PROTEIN"/>
    <property type="match status" value="1"/>
</dbReference>
<gene>
    <name evidence="2" type="ORF">PR048_026601</name>
</gene>
<evidence type="ECO:0000313" key="3">
    <source>
        <dbReference type="Proteomes" id="UP001159363"/>
    </source>
</evidence>
<proteinExistence type="predicted"/>
<dbReference type="PANTHER" id="PTHR47055">
    <property type="entry name" value="DDE_TNP_1_7 DOMAIN-CONTAINING PROTEIN"/>
    <property type="match status" value="1"/>
</dbReference>
<dbReference type="InterPro" id="IPR029526">
    <property type="entry name" value="PGBD"/>
</dbReference>
<dbReference type="Proteomes" id="UP001159363">
    <property type="component" value="Chromosome 10"/>
</dbReference>
<accession>A0ABQ9GLT7</accession>
<name>A0ABQ9GLT7_9NEOP</name>
<dbReference type="InterPro" id="IPR052638">
    <property type="entry name" value="PiggyBac_TE-derived"/>
</dbReference>
<reference evidence="2 3" key="1">
    <citation type="submission" date="2023-02" db="EMBL/GenBank/DDBJ databases">
        <title>LHISI_Scaffold_Assembly.</title>
        <authorList>
            <person name="Stuart O.P."/>
            <person name="Cleave R."/>
            <person name="Magrath M.J.L."/>
            <person name="Mikheyev A.S."/>
        </authorList>
    </citation>
    <scope>NUCLEOTIDE SEQUENCE [LARGE SCALE GENOMIC DNA]</scope>
    <source>
        <strain evidence="2">Daus_M_001</strain>
        <tissue evidence="2">Leg muscle</tissue>
    </source>
</reference>
<keyword evidence="3" id="KW-1185">Reference proteome</keyword>
<sequence>MGLSLGQAVETRLASSRTISVSESWLTHNCVGGLLQFGASLSVQMGFTLHELLSILEDKEDSSDLEEVAVAIMPSTNANSNLKDEDSGDEENVTISNLLLHKFKLKHQLFPGGGTTAPKMSFIFPVKFKSTKNQVHAEVIDMLVDQTNRYAARKNKIGDVSDNEIKCFIDVLLLSGYVSVSRRRMFWEGSKDCYNELVANKAIALYFGCHGCKQFIIGKPIRYGHKLWIGATDKEYVVWMEPYQGAKSKISDKYKRVVLDYLLF</sequence>
<comment type="caution">
    <text evidence="2">The sequence shown here is derived from an EMBL/GenBank/DDBJ whole genome shotgun (WGS) entry which is preliminary data.</text>
</comment>
<evidence type="ECO:0000313" key="2">
    <source>
        <dbReference type="EMBL" id="KAJ8872985.1"/>
    </source>
</evidence>